<evidence type="ECO:0008006" key="4">
    <source>
        <dbReference type="Google" id="ProtNLM"/>
    </source>
</evidence>
<protein>
    <recommendedName>
        <fullName evidence="4">O-antigen/teichoic acid export membrane protein</fullName>
    </recommendedName>
</protein>
<reference evidence="2 3" key="1">
    <citation type="submission" date="2017-10" db="EMBL/GenBank/DDBJ databases">
        <title>Sequencing the genomes of 1000 actinobacteria strains.</title>
        <authorList>
            <person name="Klenk H.-P."/>
        </authorList>
    </citation>
    <scope>NUCLEOTIDE SEQUENCE [LARGE SCALE GENOMIC DNA]</scope>
    <source>
        <strain evidence="2 3">DSM 21801</strain>
    </source>
</reference>
<evidence type="ECO:0000256" key="1">
    <source>
        <dbReference type="SAM" id="Phobius"/>
    </source>
</evidence>
<feature type="transmembrane region" description="Helical" evidence="1">
    <location>
        <begin position="123"/>
        <end position="142"/>
    </location>
</feature>
<keyword evidence="1" id="KW-0812">Transmembrane</keyword>
<comment type="caution">
    <text evidence="2">The sequence shown here is derived from an EMBL/GenBank/DDBJ whole genome shotgun (WGS) entry which is preliminary data.</text>
</comment>
<feature type="transmembrane region" description="Helical" evidence="1">
    <location>
        <begin position="20"/>
        <end position="41"/>
    </location>
</feature>
<organism evidence="2 3">
    <name type="scientific">Serinibacter salmoneus</name>
    <dbReference type="NCBI Taxonomy" id="556530"/>
    <lineage>
        <taxon>Bacteria</taxon>
        <taxon>Bacillati</taxon>
        <taxon>Actinomycetota</taxon>
        <taxon>Actinomycetes</taxon>
        <taxon>Micrococcales</taxon>
        <taxon>Beutenbergiaceae</taxon>
        <taxon>Serinibacter</taxon>
    </lineage>
</organism>
<proteinExistence type="predicted"/>
<evidence type="ECO:0000313" key="3">
    <source>
        <dbReference type="Proteomes" id="UP000224915"/>
    </source>
</evidence>
<dbReference type="AlphaFoldDB" id="A0A2A9CXG5"/>
<dbReference type="EMBL" id="PDJD01000001">
    <property type="protein sequence ID" value="PFG19093.1"/>
    <property type="molecule type" value="Genomic_DNA"/>
</dbReference>
<feature type="transmembrane region" description="Helical" evidence="1">
    <location>
        <begin position="335"/>
        <end position="356"/>
    </location>
</feature>
<keyword evidence="1" id="KW-0472">Membrane</keyword>
<feature type="transmembrane region" description="Helical" evidence="1">
    <location>
        <begin position="174"/>
        <end position="194"/>
    </location>
</feature>
<gene>
    <name evidence="2" type="ORF">ATL40_0647</name>
</gene>
<feature type="transmembrane region" description="Helical" evidence="1">
    <location>
        <begin position="390"/>
        <end position="412"/>
    </location>
</feature>
<feature type="transmembrane region" description="Helical" evidence="1">
    <location>
        <begin position="98"/>
        <end position="117"/>
    </location>
</feature>
<keyword evidence="1" id="KW-1133">Transmembrane helix</keyword>
<accession>A0A2A9CXG5</accession>
<feature type="transmembrane region" description="Helical" evidence="1">
    <location>
        <begin position="291"/>
        <end position="315"/>
    </location>
</feature>
<keyword evidence="3" id="KW-1185">Reference proteome</keyword>
<sequence length="427" mass="44894">MRTQGGGYLSRVRAYFTSASLLGLSPVVLSLATLFSIPLLIRGVGDELWLSIAVGQSVGELCRATVIWSWNSIGLTRSAPMSRPARLRYYFESLRPRLIVLALVIPIAVAACFLIPLSSPVAAILSALTGAVYGLSGAWVLIGSDRPILLLLIDSIPRALSILVGAVIAGSVGVVWVFGLVTVLGSCMAVLGPYSRLRREARALDVDVRLASFRVSLAHLREGLPVVGAALLNVGRISFAVIVSPILNAALAPAVALGDKFLRWANTGMTPLMQSLQVRVSRGSGDLQARALRGIVAAWLVGGTLGLGTIVVIPLASGPVSAGTMSLGLDVAVPLGLVVTLYFAAGITGNSVMVLLGRIRALFWGAVGSGIVLVVAFVLLYSAFGVPGAFWALACSEGTLAIYQMWVVWAGFRRLRAEANARREVNE</sequence>
<evidence type="ECO:0000313" key="2">
    <source>
        <dbReference type="EMBL" id="PFG19093.1"/>
    </source>
</evidence>
<feature type="transmembrane region" description="Helical" evidence="1">
    <location>
        <begin position="363"/>
        <end position="384"/>
    </location>
</feature>
<dbReference type="Proteomes" id="UP000224915">
    <property type="component" value="Unassembled WGS sequence"/>
</dbReference>
<name>A0A2A9CXG5_9MICO</name>